<evidence type="ECO:0000256" key="1">
    <source>
        <dbReference type="SAM" id="SignalP"/>
    </source>
</evidence>
<name>A0AAG5DUG7_ANOAO</name>
<sequence length="64" mass="7710">MMIILVFHSFGFLRYPWCCNYKSEHSNGERFSRSVKAYFGSRWNSKLWNKKKKTNTTLVEKLKS</sequence>
<organism evidence="2 3">
    <name type="scientific">Anopheles atroparvus</name>
    <name type="common">European mosquito</name>
    <dbReference type="NCBI Taxonomy" id="41427"/>
    <lineage>
        <taxon>Eukaryota</taxon>
        <taxon>Metazoa</taxon>
        <taxon>Ecdysozoa</taxon>
        <taxon>Arthropoda</taxon>
        <taxon>Hexapoda</taxon>
        <taxon>Insecta</taxon>
        <taxon>Pterygota</taxon>
        <taxon>Neoptera</taxon>
        <taxon>Endopterygota</taxon>
        <taxon>Diptera</taxon>
        <taxon>Nematocera</taxon>
        <taxon>Culicoidea</taxon>
        <taxon>Culicidae</taxon>
        <taxon>Anophelinae</taxon>
        <taxon>Anopheles</taxon>
    </lineage>
</organism>
<evidence type="ECO:0000313" key="2">
    <source>
        <dbReference type="EnsemblMetazoa" id="ENSAATROPP014434"/>
    </source>
</evidence>
<reference evidence="2" key="1">
    <citation type="submission" date="2024-04" db="UniProtKB">
        <authorList>
            <consortium name="EnsemblMetazoa"/>
        </authorList>
    </citation>
    <scope>IDENTIFICATION</scope>
    <source>
        <strain evidence="2">EBRO</strain>
    </source>
</reference>
<dbReference type="EnsemblMetazoa" id="ENSAATROPT016421">
    <property type="protein sequence ID" value="ENSAATROPP014434"/>
    <property type="gene ID" value="ENSAATROPG013436"/>
</dbReference>
<dbReference type="Proteomes" id="UP000075880">
    <property type="component" value="Unassembled WGS sequence"/>
</dbReference>
<protein>
    <submittedName>
        <fullName evidence="2">Uncharacterized protein</fullName>
    </submittedName>
</protein>
<dbReference type="AlphaFoldDB" id="A0AAG5DUG7"/>
<keyword evidence="1" id="KW-0732">Signal</keyword>
<proteinExistence type="predicted"/>
<feature type="chain" id="PRO_5042487222" evidence="1">
    <location>
        <begin position="19"/>
        <end position="64"/>
    </location>
</feature>
<evidence type="ECO:0000313" key="3">
    <source>
        <dbReference type="Proteomes" id="UP000075880"/>
    </source>
</evidence>
<keyword evidence="3" id="KW-1185">Reference proteome</keyword>
<feature type="signal peptide" evidence="1">
    <location>
        <begin position="1"/>
        <end position="18"/>
    </location>
</feature>
<accession>A0AAG5DUG7</accession>